<dbReference type="EMBL" id="MK072256">
    <property type="protein sequence ID" value="AYV81031.1"/>
    <property type="molecule type" value="Genomic_DNA"/>
</dbReference>
<proteinExistence type="predicted"/>
<sequence length="74" mass="8283">MKQIVCVLDCNDAAHSHNLETNVDPTDTDTSIQQLRILIADLEAEIKTLAIFTPKSQIDSYLTICVNHPRSTMK</sequence>
<name>A0A3G5A491_9VIRU</name>
<protein>
    <submittedName>
        <fullName evidence="1">Uncharacterized protein</fullName>
    </submittedName>
</protein>
<gene>
    <name evidence="1" type="ORF">Harvfovirus14_12</name>
</gene>
<evidence type="ECO:0000313" key="1">
    <source>
        <dbReference type="EMBL" id="AYV81031.1"/>
    </source>
</evidence>
<reference evidence="1" key="1">
    <citation type="submission" date="2018-10" db="EMBL/GenBank/DDBJ databases">
        <title>Hidden diversity of soil giant viruses.</title>
        <authorList>
            <person name="Schulz F."/>
            <person name="Alteio L."/>
            <person name="Goudeau D."/>
            <person name="Ryan E.M."/>
            <person name="Malmstrom R.R."/>
            <person name="Blanchard J."/>
            <person name="Woyke T."/>
        </authorList>
    </citation>
    <scope>NUCLEOTIDE SEQUENCE</scope>
    <source>
        <strain evidence="1">HAV1</strain>
    </source>
</reference>
<organism evidence="1">
    <name type="scientific">Harvfovirus sp</name>
    <dbReference type="NCBI Taxonomy" id="2487768"/>
    <lineage>
        <taxon>Viruses</taxon>
        <taxon>Varidnaviria</taxon>
        <taxon>Bamfordvirae</taxon>
        <taxon>Nucleocytoviricota</taxon>
        <taxon>Megaviricetes</taxon>
        <taxon>Imitervirales</taxon>
        <taxon>Mimiviridae</taxon>
        <taxon>Klosneuvirinae</taxon>
    </lineage>
</organism>
<accession>A0A3G5A491</accession>